<feature type="compositionally biased region" description="Basic and acidic residues" evidence="1">
    <location>
        <begin position="180"/>
        <end position="189"/>
    </location>
</feature>
<dbReference type="EMBL" id="BMVB01000036">
    <property type="protein sequence ID" value="GHC72282.1"/>
    <property type="molecule type" value="Genomic_DNA"/>
</dbReference>
<organism evidence="2 3">
    <name type="scientific">Streptomyces cinnamoneus</name>
    <name type="common">Streptoverticillium cinnamoneum</name>
    <dbReference type="NCBI Taxonomy" id="53446"/>
    <lineage>
        <taxon>Bacteria</taxon>
        <taxon>Bacillati</taxon>
        <taxon>Actinomycetota</taxon>
        <taxon>Actinomycetes</taxon>
        <taxon>Kitasatosporales</taxon>
        <taxon>Streptomycetaceae</taxon>
        <taxon>Streptomyces</taxon>
        <taxon>Streptomyces cinnamoneus group</taxon>
    </lineage>
</organism>
<reference evidence="2" key="2">
    <citation type="submission" date="2020-09" db="EMBL/GenBank/DDBJ databases">
        <authorList>
            <person name="Sun Q."/>
            <person name="Ohkuma M."/>
        </authorList>
    </citation>
    <scope>NUCLEOTIDE SEQUENCE</scope>
    <source>
        <strain evidence="2">JCM 4633</strain>
    </source>
</reference>
<evidence type="ECO:0000313" key="2">
    <source>
        <dbReference type="EMBL" id="GHC72282.1"/>
    </source>
</evidence>
<sequence>MAITQDIRKTATDTAYAAAGAADLAAEKIGQFVTEAPERFEKLRNTDPKALGERVAQQAKQVQTQVTAKATEIVGTIDTDVKKLGQTAQDLVLQGFGQVVTVAAQANDGFEELVKRGRTAVQTWRGEAAEEITEIAVAVEPDPEPAPAAKDEQPAADAEAEADGKPAARKPAATRKPAAKKADAKTGDQ</sequence>
<dbReference type="Proteomes" id="UP000646244">
    <property type="component" value="Unassembled WGS sequence"/>
</dbReference>
<evidence type="ECO:0008006" key="4">
    <source>
        <dbReference type="Google" id="ProtNLM"/>
    </source>
</evidence>
<evidence type="ECO:0000313" key="3">
    <source>
        <dbReference type="Proteomes" id="UP000646244"/>
    </source>
</evidence>
<proteinExistence type="predicted"/>
<feature type="region of interest" description="Disordered" evidence="1">
    <location>
        <begin position="138"/>
        <end position="189"/>
    </location>
</feature>
<dbReference type="AlphaFoldDB" id="A0A918TZS8"/>
<dbReference type="RefSeq" id="WP_190113025.1">
    <property type="nucleotide sequence ID" value="NZ_BMVB01000036.1"/>
</dbReference>
<evidence type="ECO:0000256" key="1">
    <source>
        <dbReference type="SAM" id="MobiDB-lite"/>
    </source>
</evidence>
<accession>A0A918TZS8</accession>
<comment type="caution">
    <text evidence="2">The sequence shown here is derived from an EMBL/GenBank/DDBJ whole genome shotgun (WGS) entry which is preliminary data.</text>
</comment>
<gene>
    <name evidence="2" type="ORF">GCM10010507_59230</name>
</gene>
<name>A0A918TZS8_STRCJ</name>
<protein>
    <recommendedName>
        <fullName evidence="4">Heparin binding hemagglutinin HbhA</fullName>
    </recommendedName>
</protein>
<reference evidence="2" key="1">
    <citation type="journal article" date="2014" name="Int. J. Syst. Evol. Microbiol.">
        <title>Complete genome sequence of Corynebacterium casei LMG S-19264T (=DSM 44701T), isolated from a smear-ripened cheese.</title>
        <authorList>
            <consortium name="US DOE Joint Genome Institute (JGI-PGF)"/>
            <person name="Walter F."/>
            <person name="Albersmeier A."/>
            <person name="Kalinowski J."/>
            <person name="Ruckert C."/>
        </authorList>
    </citation>
    <scope>NUCLEOTIDE SEQUENCE</scope>
    <source>
        <strain evidence="2">JCM 4633</strain>
    </source>
</reference>